<dbReference type="Proteomes" id="UP000078046">
    <property type="component" value="Unassembled WGS sequence"/>
</dbReference>
<dbReference type="InterPro" id="IPR037614">
    <property type="entry name" value="Kazrin"/>
</dbReference>
<feature type="domain" description="SAM" evidence="2">
    <location>
        <begin position="14"/>
        <end position="45"/>
    </location>
</feature>
<evidence type="ECO:0000259" key="2">
    <source>
        <dbReference type="PROSITE" id="PS50105"/>
    </source>
</evidence>
<dbReference type="OrthoDB" id="2132119at2759"/>
<dbReference type="InterPro" id="IPR001660">
    <property type="entry name" value="SAM"/>
</dbReference>
<reference evidence="3 4" key="1">
    <citation type="submission" date="2016-04" db="EMBL/GenBank/DDBJ databases">
        <title>The genome of Intoshia linei affirms orthonectids as highly simplified spiralians.</title>
        <authorList>
            <person name="Mikhailov K.V."/>
            <person name="Slusarev G.S."/>
            <person name="Nikitin M.A."/>
            <person name="Logacheva M.D."/>
            <person name="Penin A."/>
            <person name="Aleoshin V."/>
            <person name="Panchin Y.V."/>
        </authorList>
    </citation>
    <scope>NUCLEOTIDE SEQUENCE [LARGE SCALE GENOMIC DNA]</scope>
    <source>
        <strain evidence="3">Intl2013</strain>
        <tissue evidence="3">Whole animal</tissue>
    </source>
</reference>
<evidence type="ECO:0000256" key="1">
    <source>
        <dbReference type="SAM" id="MobiDB-lite"/>
    </source>
</evidence>
<protein>
    <recommendedName>
        <fullName evidence="2">SAM domain-containing protein</fullName>
    </recommendedName>
</protein>
<dbReference type="PANTHER" id="PTHR12776">
    <property type="entry name" value="KAZRIN-RELATED"/>
    <property type="match status" value="1"/>
</dbReference>
<keyword evidence="4" id="KW-1185">Reference proteome</keyword>
<dbReference type="AlphaFoldDB" id="A0A177AUI9"/>
<evidence type="ECO:0000313" key="3">
    <source>
        <dbReference type="EMBL" id="OAF65071.1"/>
    </source>
</evidence>
<feature type="compositionally biased region" description="Basic and acidic residues" evidence="1">
    <location>
        <begin position="113"/>
        <end position="122"/>
    </location>
</feature>
<dbReference type="SUPFAM" id="SSF47769">
    <property type="entry name" value="SAM/Pointed domain"/>
    <property type="match status" value="1"/>
</dbReference>
<evidence type="ECO:0000313" key="4">
    <source>
        <dbReference type="Proteomes" id="UP000078046"/>
    </source>
</evidence>
<feature type="region of interest" description="Disordered" evidence="1">
    <location>
        <begin position="109"/>
        <end position="141"/>
    </location>
</feature>
<dbReference type="PROSITE" id="PS50105">
    <property type="entry name" value="SAM_DOMAIN"/>
    <property type="match status" value="1"/>
</dbReference>
<accession>A0A177AUI9</accession>
<dbReference type="Pfam" id="PF07647">
    <property type="entry name" value="SAM_2"/>
    <property type="match status" value="1"/>
</dbReference>
<dbReference type="InterPro" id="IPR013761">
    <property type="entry name" value="SAM/pointed_sf"/>
</dbReference>
<sequence>MVAELKENEDLEVWSSQRIIKWLQSIDLSEYSNNLKETGIHGYVLMNDSSFVGESFATALGIPTSKAYIRRHVITELEQLIKKSKNSSLKRRGSNSNLGSSFVKTLRFSKQSSSKDLKEKRTSLSKSITRRFRSTSNSNKD</sequence>
<dbReference type="EMBL" id="LWCA01001461">
    <property type="protein sequence ID" value="OAF65071.1"/>
    <property type="molecule type" value="Genomic_DNA"/>
</dbReference>
<dbReference type="Gene3D" id="1.10.150.50">
    <property type="entry name" value="Transcription Factor, Ets-1"/>
    <property type="match status" value="1"/>
</dbReference>
<name>A0A177AUI9_9BILA</name>
<dbReference type="PANTHER" id="PTHR12776:SF1">
    <property type="entry name" value="KAZRIN"/>
    <property type="match status" value="1"/>
</dbReference>
<proteinExistence type="predicted"/>
<organism evidence="3 4">
    <name type="scientific">Intoshia linei</name>
    <dbReference type="NCBI Taxonomy" id="1819745"/>
    <lineage>
        <taxon>Eukaryota</taxon>
        <taxon>Metazoa</taxon>
        <taxon>Spiralia</taxon>
        <taxon>Lophotrochozoa</taxon>
        <taxon>Mesozoa</taxon>
        <taxon>Orthonectida</taxon>
        <taxon>Rhopaluridae</taxon>
        <taxon>Intoshia</taxon>
    </lineage>
</organism>
<comment type="caution">
    <text evidence="3">The sequence shown here is derived from an EMBL/GenBank/DDBJ whole genome shotgun (WGS) entry which is preliminary data.</text>
</comment>
<gene>
    <name evidence="3" type="ORF">A3Q56_07097</name>
</gene>